<organism evidence="2 3">
    <name type="scientific">Hymenobacter fastidiosus</name>
    <dbReference type="NCBI Taxonomy" id="486264"/>
    <lineage>
        <taxon>Bacteria</taxon>
        <taxon>Pseudomonadati</taxon>
        <taxon>Bacteroidota</taxon>
        <taxon>Cytophagia</taxon>
        <taxon>Cytophagales</taxon>
        <taxon>Hymenobacteraceae</taxon>
        <taxon>Hymenobacter</taxon>
    </lineage>
</organism>
<evidence type="ECO:0008006" key="4">
    <source>
        <dbReference type="Google" id="ProtNLM"/>
    </source>
</evidence>
<reference evidence="3" key="1">
    <citation type="journal article" date="2019" name="Int. J. Syst. Evol. Microbiol.">
        <title>The Global Catalogue of Microorganisms (GCM) 10K type strain sequencing project: providing services to taxonomists for standard genome sequencing and annotation.</title>
        <authorList>
            <consortium name="The Broad Institute Genomics Platform"/>
            <consortium name="The Broad Institute Genome Sequencing Center for Infectious Disease"/>
            <person name="Wu L."/>
            <person name="Ma J."/>
        </authorList>
    </citation>
    <scope>NUCLEOTIDE SEQUENCE [LARGE SCALE GENOMIC DNA]</scope>
    <source>
        <strain evidence="3">JCM 17224</strain>
    </source>
</reference>
<dbReference type="Proteomes" id="UP001500567">
    <property type="component" value="Unassembled WGS sequence"/>
</dbReference>
<evidence type="ECO:0000313" key="3">
    <source>
        <dbReference type="Proteomes" id="UP001500567"/>
    </source>
</evidence>
<evidence type="ECO:0000256" key="1">
    <source>
        <dbReference type="SAM" id="MobiDB-lite"/>
    </source>
</evidence>
<feature type="region of interest" description="Disordered" evidence="1">
    <location>
        <begin position="1"/>
        <end position="60"/>
    </location>
</feature>
<evidence type="ECO:0000313" key="2">
    <source>
        <dbReference type="EMBL" id="GAA4015548.1"/>
    </source>
</evidence>
<dbReference type="EMBL" id="BAABDJ010000036">
    <property type="protein sequence ID" value="GAA4015548.1"/>
    <property type="molecule type" value="Genomic_DNA"/>
</dbReference>
<accession>A0ABP7SRQ7</accession>
<sequence>MPVTVVVPDVPSRAGNAPVDATPAGPPEIPFSTTDLSAGSYLMRLQDPDQGQTREPERVK</sequence>
<comment type="caution">
    <text evidence="2">The sequence shown here is derived from an EMBL/GenBank/DDBJ whole genome shotgun (WGS) entry which is preliminary data.</text>
</comment>
<protein>
    <recommendedName>
        <fullName evidence="4">T9SS type A sorting domain-containing protein</fullName>
    </recommendedName>
</protein>
<dbReference type="RefSeq" id="WP_345074244.1">
    <property type="nucleotide sequence ID" value="NZ_BAABDJ010000036.1"/>
</dbReference>
<gene>
    <name evidence="2" type="ORF">GCM10022408_31110</name>
</gene>
<keyword evidence="3" id="KW-1185">Reference proteome</keyword>
<proteinExistence type="predicted"/>
<name>A0ABP7SRQ7_9BACT</name>